<comment type="subcellular location">
    <subcellularLocation>
        <location evidence="1">Cell outer membrane</location>
    </subcellularLocation>
</comment>
<reference evidence="9 10" key="1">
    <citation type="submission" date="2019-01" db="EMBL/GenBank/DDBJ databases">
        <title>Ancylomarina salipaludis sp. nov., isolated from a salt marsh.</title>
        <authorList>
            <person name="Yoon J.-H."/>
        </authorList>
    </citation>
    <scope>NUCLEOTIDE SEQUENCE [LARGE SCALE GENOMIC DNA]</scope>
    <source>
        <strain evidence="9 10">SHSM-M15</strain>
    </source>
</reference>
<dbReference type="Gene3D" id="1.20.1600.10">
    <property type="entry name" value="Outer membrane efflux proteins (OEP)"/>
    <property type="match status" value="1"/>
</dbReference>
<dbReference type="InterPro" id="IPR003423">
    <property type="entry name" value="OMP_efflux"/>
</dbReference>
<feature type="transmembrane region" description="Helical" evidence="8">
    <location>
        <begin position="6"/>
        <end position="25"/>
    </location>
</feature>
<dbReference type="AlphaFoldDB" id="A0A4Q1JMT7"/>
<dbReference type="EMBL" id="SAXA01000004">
    <property type="protein sequence ID" value="RXQ95920.1"/>
    <property type="molecule type" value="Genomic_DNA"/>
</dbReference>
<name>A0A4Q1JMT7_9BACT</name>
<keyword evidence="5 8" id="KW-0812">Transmembrane</keyword>
<dbReference type="RefSeq" id="WP_129253813.1">
    <property type="nucleotide sequence ID" value="NZ_SAXA01000004.1"/>
</dbReference>
<dbReference type="Pfam" id="PF02321">
    <property type="entry name" value="OEP"/>
    <property type="match status" value="1"/>
</dbReference>
<dbReference type="PANTHER" id="PTHR30026:SF20">
    <property type="entry name" value="OUTER MEMBRANE PROTEIN TOLC"/>
    <property type="match status" value="1"/>
</dbReference>
<evidence type="ECO:0000256" key="3">
    <source>
        <dbReference type="ARBA" id="ARBA00022448"/>
    </source>
</evidence>
<keyword evidence="4" id="KW-1134">Transmembrane beta strand</keyword>
<evidence type="ECO:0000256" key="7">
    <source>
        <dbReference type="ARBA" id="ARBA00023237"/>
    </source>
</evidence>
<dbReference type="Proteomes" id="UP000289703">
    <property type="component" value="Unassembled WGS sequence"/>
</dbReference>
<gene>
    <name evidence="9" type="ORF">EO244_06350</name>
</gene>
<evidence type="ECO:0000256" key="2">
    <source>
        <dbReference type="ARBA" id="ARBA00007613"/>
    </source>
</evidence>
<evidence type="ECO:0000256" key="1">
    <source>
        <dbReference type="ARBA" id="ARBA00004442"/>
    </source>
</evidence>
<keyword evidence="7" id="KW-0998">Cell outer membrane</keyword>
<dbReference type="InterPro" id="IPR051906">
    <property type="entry name" value="TolC-like"/>
</dbReference>
<keyword evidence="8" id="KW-1133">Transmembrane helix</keyword>
<evidence type="ECO:0000256" key="6">
    <source>
        <dbReference type="ARBA" id="ARBA00023136"/>
    </source>
</evidence>
<dbReference type="GO" id="GO:0015288">
    <property type="term" value="F:porin activity"/>
    <property type="evidence" value="ECO:0007669"/>
    <property type="project" value="TreeGrafter"/>
</dbReference>
<accession>A0A4Q1JMT7</accession>
<keyword evidence="6 8" id="KW-0472">Membrane</keyword>
<organism evidence="9 10">
    <name type="scientific">Ancylomarina salipaludis</name>
    <dbReference type="NCBI Taxonomy" id="2501299"/>
    <lineage>
        <taxon>Bacteria</taxon>
        <taxon>Pseudomonadati</taxon>
        <taxon>Bacteroidota</taxon>
        <taxon>Bacteroidia</taxon>
        <taxon>Marinilabiliales</taxon>
        <taxon>Marinifilaceae</taxon>
        <taxon>Ancylomarina</taxon>
    </lineage>
</organism>
<comment type="caution">
    <text evidence="9">The sequence shown here is derived from an EMBL/GenBank/DDBJ whole genome shotgun (WGS) entry which is preliminary data.</text>
</comment>
<dbReference type="GO" id="GO:0009279">
    <property type="term" value="C:cell outer membrane"/>
    <property type="evidence" value="ECO:0007669"/>
    <property type="project" value="UniProtKB-SubCell"/>
</dbReference>
<dbReference type="GO" id="GO:0015562">
    <property type="term" value="F:efflux transmembrane transporter activity"/>
    <property type="evidence" value="ECO:0007669"/>
    <property type="project" value="InterPro"/>
</dbReference>
<evidence type="ECO:0000256" key="4">
    <source>
        <dbReference type="ARBA" id="ARBA00022452"/>
    </source>
</evidence>
<evidence type="ECO:0000313" key="10">
    <source>
        <dbReference type="Proteomes" id="UP000289703"/>
    </source>
</evidence>
<dbReference type="PANTHER" id="PTHR30026">
    <property type="entry name" value="OUTER MEMBRANE PROTEIN TOLC"/>
    <property type="match status" value="1"/>
</dbReference>
<comment type="similarity">
    <text evidence="2">Belongs to the outer membrane factor (OMF) (TC 1.B.17) family.</text>
</comment>
<dbReference type="GO" id="GO:1990281">
    <property type="term" value="C:efflux pump complex"/>
    <property type="evidence" value="ECO:0007669"/>
    <property type="project" value="TreeGrafter"/>
</dbReference>
<sequence>MNTQKYYISICFFLVLLIAIPITGFGQSELGNYLEEAAENNPGLKAKFNDYLAALERAPQVKALPDPQVAFAYFIKPIETRMGPQEFKFSVSQMFPWFGTLKAKENSAIQAAKGKYEAFEEAKAKLFHEVRSNYYNLYFNKKAIAISMENIDILQSFKKMAEIKLEAGLVSALDGYRIEIEMGDLENQLALLKDKQFVLEVMFNNLLNTESKSEILIPDDLWQTDLTLSKEALLDSIQRNNHQLLSLNFQQQALAFRKEVAKKAGNPNINIGLDYIVTGKGDMNLAGTDAFVFPKIGLTIPLYRNKYKAMIKEVVYLETAKALEKDDKSNILESLFEKGWKDYRDGDRRIYLFRSQLELAQKALHLLETNYASGNKNFEEVLRMERKLLKYNLELEKAKADKQAAISFISYLMGN</sequence>
<dbReference type="SUPFAM" id="SSF56954">
    <property type="entry name" value="Outer membrane efflux proteins (OEP)"/>
    <property type="match status" value="1"/>
</dbReference>
<evidence type="ECO:0000313" key="9">
    <source>
        <dbReference type="EMBL" id="RXQ95920.1"/>
    </source>
</evidence>
<protein>
    <submittedName>
        <fullName evidence="9">TolC family protein</fullName>
    </submittedName>
</protein>
<keyword evidence="10" id="KW-1185">Reference proteome</keyword>
<proteinExistence type="inferred from homology"/>
<keyword evidence="3" id="KW-0813">Transport</keyword>
<dbReference type="OrthoDB" id="1680428at2"/>
<evidence type="ECO:0000256" key="8">
    <source>
        <dbReference type="SAM" id="Phobius"/>
    </source>
</evidence>
<evidence type="ECO:0000256" key="5">
    <source>
        <dbReference type="ARBA" id="ARBA00022692"/>
    </source>
</evidence>